<dbReference type="GO" id="GO:0003677">
    <property type="term" value="F:DNA binding"/>
    <property type="evidence" value="ECO:0007669"/>
    <property type="project" value="UniProtKB-UniRule"/>
</dbReference>
<dbReference type="EC" id="6.3.4.15" evidence="2"/>
<evidence type="ECO:0000256" key="2">
    <source>
        <dbReference type="HAMAP-Rule" id="MF_00978"/>
    </source>
</evidence>
<keyword evidence="2" id="KW-0678">Repressor</keyword>
<dbReference type="InterPro" id="IPR004143">
    <property type="entry name" value="BPL_LPL_catalytic"/>
</dbReference>
<dbReference type="HAMAP" id="MF_00978">
    <property type="entry name" value="Bifunct_BirA"/>
    <property type="match status" value="1"/>
</dbReference>
<feature type="binding site" evidence="2">
    <location>
        <position position="188"/>
    </location>
    <ligand>
        <name>biotin</name>
        <dbReference type="ChEBI" id="CHEBI:57586"/>
    </ligand>
</feature>
<dbReference type="SUPFAM" id="SSF55681">
    <property type="entry name" value="Class II aaRS and biotin synthetases"/>
    <property type="match status" value="1"/>
</dbReference>
<dbReference type="GO" id="GO:0006355">
    <property type="term" value="P:regulation of DNA-templated transcription"/>
    <property type="evidence" value="ECO:0007669"/>
    <property type="project" value="UniProtKB-UniRule"/>
</dbReference>
<dbReference type="GO" id="GO:0004077">
    <property type="term" value="F:biotin--[biotin carboxyl-carrier protein] ligase activity"/>
    <property type="evidence" value="ECO:0007669"/>
    <property type="project" value="UniProtKB-UniRule"/>
</dbReference>
<accession>A0A0W0R4T8</accession>
<dbReference type="EMBL" id="LNKA01000001">
    <property type="protein sequence ID" value="KTC66055.1"/>
    <property type="molecule type" value="Genomic_DNA"/>
</dbReference>
<keyword evidence="2" id="KW-0067">ATP-binding</keyword>
<keyword evidence="6" id="KW-1185">Reference proteome</keyword>
<dbReference type="Gene3D" id="3.30.930.10">
    <property type="entry name" value="Bira Bifunctional Protein, Domain 2"/>
    <property type="match status" value="1"/>
</dbReference>
<evidence type="ECO:0000256" key="1">
    <source>
        <dbReference type="ARBA" id="ARBA00022598"/>
    </source>
</evidence>
<proteinExistence type="inferred from homology"/>
<dbReference type="Proteomes" id="UP000281170">
    <property type="component" value="Plasmid 20"/>
</dbReference>
<dbReference type="SUPFAM" id="SSF50037">
    <property type="entry name" value="C-terminal domain of transcriptional repressors"/>
    <property type="match status" value="1"/>
</dbReference>
<dbReference type="NCBIfam" id="TIGR00121">
    <property type="entry name" value="birA_ligase"/>
    <property type="match status" value="1"/>
</dbReference>
<keyword evidence="2" id="KW-0547">Nucleotide-binding</keyword>
<dbReference type="InterPro" id="IPR008988">
    <property type="entry name" value="Transcriptional_repressor_C"/>
</dbReference>
<dbReference type="Proteomes" id="UP000054859">
    <property type="component" value="Unassembled WGS sequence"/>
</dbReference>
<dbReference type="RefSeq" id="WP_058461761.1">
    <property type="nucleotide sequence ID" value="NZ_CAAAHS010000005.1"/>
</dbReference>
<dbReference type="InterPro" id="IPR030855">
    <property type="entry name" value="Bifunct_BirA"/>
</dbReference>
<dbReference type="Pfam" id="PF08279">
    <property type="entry name" value="HTH_11"/>
    <property type="match status" value="1"/>
</dbReference>
<dbReference type="InterPro" id="IPR036390">
    <property type="entry name" value="WH_DNA-bd_sf"/>
</dbReference>
<sequence length="326" mass="36264">MKKLTSLEITLLNQLGDGACHSGKDLGLLLGVSRTAVWKHIKQLATMGLTINSLPQKGYQLNGPLTLLDSKVIQALLPKALVNNFVFHIYGSIDSTNLYLRKIPPTDSVEVCCAETQTEGRGRFGRKWVSLFGENIYCSSRWQFHNDLSCLSGLSLIVSLALIKTLTSFTSENLFIKWPNDILWNNKKLCGSLIEINGESHGGAEVIIGIGLNVNTNTQTITLADKPWCSLLEITQKHFDRNAIIAKLLTTLSDYLSRFSQEGLLTFMDEWKKYDYLYGKKITLSHISGKYTGIAQGINELGQLKLRDDQGVLHLLSSGDTSIREQ</sequence>
<keyword evidence="2" id="KW-0092">Biotin</keyword>
<dbReference type="OrthoDB" id="9807064at2"/>
<keyword evidence="1 2" id="KW-0436">Ligase</keyword>
<dbReference type="CDD" id="cd16442">
    <property type="entry name" value="BPL"/>
    <property type="match status" value="1"/>
</dbReference>
<evidence type="ECO:0000313" key="6">
    <source>
        <dbReference type="Proteomes" id="UP000054859"/>
    </source>
</evidence>
<dbReference type="EMBL" id="LR134429">
    <property type="protein sequence ID" value="VEH85727.1"/>
    <property type="molecule type" value="Genomic_DNA"/>
</dbReference>
<name>A0A0W0R4T8_9GAMM</name>
<evidence type="ECO:0000259" key="3">
    <source>
        <dbReference type="PROSITE" id="PS51733"/>
    </source>
</evidence>
<organism evidence="4 6">
    <name type="scientific">Legionella adelaidensis</name>
    <dbReference type="NCBI Taxonomy" id="45056"/>
    <lineage>
        <taxon>Bacteria</taxon>
        <taxon>Pseudomonadati</taxon>
        <taxon>Pseudomonadota</taxon>
        <taxon>Gammaproteobacteria</taxon>
        <taxon>Legionellales</taxon>
        <taxon>Legionellaceae</taxon>
        <taxon>Legionella</taxon>
    </lineage>
</organism>
<evidence type="ECO:0000313" key="4">
    <source>
        <dbReference type="EMBL" id="KTC66055.1"/>
    </source>
</evidence>
<keyword evidence="2" id="KW-0238">DNA-binding</keyword>
<comment type="function">
    <text evidence="2">Acts both as a biotin--[acetyl-CoA-carboxylase] ligase and a biotin-operon repressor. In the presence of ATP, BirA activates biotin to form the BirA-biotinyl-5'-adenylate (BirA-bio-5'-AMP or holoBirA) complex. HoloBirA can either transfer the biotinyl moiety to the biotin carboxyl carrier protein (BCCP) subunit of acetyl-CoA carboxylase, or bind to the biotin operator site and inhibit transcription of the operon.</text>
</comment>
<feature type="DNA-binding region" description="H-T-H motif" evidence="2">
    <location>
        <begin position="23"/>
        <end position="42"/>
    </location>
</feature>
<dbReference type="Gene3D" id="2.30.30.100">
    <property type="match status" value="1"/>
</dbReference>
<dbReference type="InterPro" id="IPR045864">
    <property type="entry name" value="aa-tRNA-synth_II/BPL/LPL"/>
</dbReference>
<dbReference type="PANTHER" id="PTHR12835:SF5">
    <property type="entry name" value="BIOTIN--PROTEIN LIGASE"/>
    <property type="match status" value="1"/>
</dbReference>
<geneLocation type="plasmid" evidence="5 7">
    <name>20</name>
</geneLocation>
<feature type="binding site" evidence="2">
    <location>
        <begin position="95"/>
        <end position="97"/>
    </location>
    <ligand>
        <name>biotin</name>
        <dbReference type="ChEBI" id="CHEBI:57586"/>
    </ligand>
</feature>
<dbReference type="Pfam" id="PF03099">
    <property type="entry name" value="BPL_LplA_LipB"/>
    <property type="match status" value="1"/>
</dbReference>
<protein>
    <recommendedName>
        <fullName evidence="2">Bifunctional ligase/repressor BirA</fullName>
    </recommendedName>
    <alternativeName>
        <fullName evidence="2">Biotin operon repressor</fullName>
    </alternativeName>
    <alternativeName>
        <fullName evidence="2">Biotin--[acetyl-CoA-carboxylase] ligase</fullName>
        <ecNumber evidence="2">6.3.4.15</ecNumber>
    </alternativeName>
    <alternativeName>
        <fullName evidence="2">Biotin--protein ligase</fullName>
    </alternativeName>
    <alternativeName>
        <fullName evidence="2">Biotin-[acetyl-CoA carboxylase] synthetase</fullName>
    </alternativeName>
</protein>
<keyword evidence="5" id="KW-0614">Plasmid</keyword>
<reference evidence="5 7" key="2">
    <citation type="submission" date="2018-12" db="EMBL/GenBank/DDBJ databases">
        <authorList>
            <consortium name="Pathogen Informatics"/>
        </authorList>
    </citation>
    <scope>NUCLEOTIDE SEQUENCE [LARGE SCALE GENOMIC DNA]</scope>
    <source>
        <strain evidence="5 7">NCTC12735</strain>
        <plasmid evidence="7">20</plasmid>
    </source>
</reference>
<gene>
    <name evidence="2 4" type="primary">birA</name>
    <name evidence="4" type="ORF">Lade_0713</name>
    <name evidence="5" type="ORF">NCTC12735_01362</name>
</gene>
<keyword evidence="2" id="KW-0804">Transcription</keyword>
<dbReference type="KEGG" id="ladl:NCTC12735_01362"/>
<evidence type="ECO:0000313" key="5">
    <source>
        <dbReference type="EMBL" id="VEH85727.1"/>
    </source>
</evidence>
<reference evidence="4 6" key="1">
    <citation type="submission" date="2015-11" db="EMBL/GenBank/DDBJ databases">
        <title>Identification of large and diverse effector repertoires of 38 Legionella species.</title>
        <authorList>
            <person name="Burstein D."/>
            <person name="Amaro F."/>
            <person name="Zusman T."/>
            <person name="Lifshitz Z."/>
            <person name="Cohen O."/>
            <person name="Gilbert J.A."/>
            <person name="Pupko T."/>
            <person name="Shuman H.A."/>
            <person name="Segal G."/>
        </authorList>
    </citation>
    <scope>NUCLEOTIDE SEQUENCE [LARGE SCALE GENOMIC DNA]</scope>
    <source>
        <strain evidence="4 6">1762-AUS-E</strain>
    </source>
</reference>
<evidence type="ECO:0000313" key="7">
    <source>
        <dbReference type="Proteomes" id="UP000281170"/>
    </source>
</evidence>
<dbReference type="GO" id="GO:0005524">
    <property type="term" value="F:ATP binding"/>
    <property type="evidence" value="ECO:0007669"/>
    <property type="project" value="UniProtKB-UniRule"/>
</dbReference>
<dbReference type="InterPro" id="IPR013196">
    <property type="entry name" value="HTH_11"/>
</dbReference>
<dbReference type="PROSITE" id="PS51733">
    <property type="entry name" value="BPL_LPL_CATALYTIC"/>
    <property type="match status" value="1"/>
</dbReference>
<dbReference type="PANTHER" id="PTHR12835">
    <property type="entry name" value="BIOTIN PROTEIN LIGASE"/>
    <property type="match status" value="1"/>
</dbReference>
<feature type="domain" description="BPL/LPL catalytic" evidence="3">
    <location>
        <begin position="72"/>
        <end position="260"/>
    </location>
</feature>
<dbReference type="PATRIC" id="fig|45056.6.peg.736"/>
<keyword evidence="2" id="KW-0805">Transcription regulation</keyword>
<comment type="similarity">
    <text evidence="2">Belongs to the biotin--protein ligase family.</text>
</comment>
<feature type="binding site" evidence="2">
    <location>
        <position position="117"/>
    </location>
    <ligand>
        <name>biotin</name>
        <dbReference type="ChEBI" id="CHEBI:57586"/>
    </ligand>
</feature>
<dbReference type="InterPro" id="IPR004408">
    <property type="entry name" value="Biotin_CoA_COase_ligase"/>
</dbReference>
<dbReference type="STRING" id="45056.Lade_0713"/>
<dbReference type="GO" id="GO:0005737">
    <property type="term" value="C:cytoplasm"/>
    <property type="evidence" value="ECO:0007669"/>
    <property type="project" value="TreeGrafter"/>
</dbReference>
<comment type="catalytic activity">
    <reaction evidence="2">
        <text>biotin + L-lysyl-[protein] + ATP = N(6)-biotinyl-L-lysyl-[protein] + AMP + diphosphate + H(+)</text>
        <dbReference type="Rhea" id="RHEA:11756"/>
        <dbReference type="Rhea" id="RHEA-COMP:9752"/>
        <dbReference type="Rhea" id="RHEA-COMP:10505"/>
        <dbReference type="ChEBI" id="CHEBI:15378"/>
        <dbReference type="ChEBI" id="CHEBI:29969"/>
        <dbReference type="ChEBI" id="CHEBI:30616"/>
        <dbReference type="ChEBI" id="CHEBI:33019"/>
        <dbReference type="ChEBI" id="CHEBI:57586"/>
        <dbReference type="ChEBI" id="CHEBI:83144"/>
        <dbReference type="ChEBI" id="CHEBI:456215"/>
        <dbReference type="EC" id="6.3.4.15"/>
    </reaction>
</comment>
<dbReference type="Gene3D" id="1.10.10.10">
    <property type="entry name" value="Winged helix-like DNA-binding domain superfamily/Winged helix DNA-binding domain"/>
    <property type="match status" value="1"/>
</dbReference>
<dbReference type="InterPro" id="IPR036388">
    <property type="entry name" value="WH-like_DNA-bd_sf"/>
</dbReference>
<feature type="binding site" evidence="2">
    <location>
        <begin position="121"/>
        <end position="123"/>
    </location>
    <ligand>
        <name>biotin</name>
        <dbReference type="ChEBI" id="CHEBI:57586"/>
    </ligand>
</feature>
<dbReference type="SUPFAM" id="SSF46785">
    <property type="entry name" value="Winged helix' DNA-binding domain"/>
    <property type="match status" value="1"/>
</dbReference>
<dbReference type="AlphaFoldDB" id="A0A0W0R4T8"/>